<evidence type="ECO:0000313" key="2">
    <source>
        <dbReference type="Proteomes" id="UP000224459"/>
    </source>
</evidence>
<sequence length="200" mass="22113">MSNVYNKADMVLIVADSKGLDENGELKSDDSILGMSGYVDGKFKAESVVEADKEYKKGDLVCAFITFNEETESNEIISKWVDVPGFKTNPIPITDITTKGNLEETLEANKDSYLDVDLIGTEDSKYGTVQKGIDNTKTIKISAESSDPTIVEIMETSIRRGSTNLVYNVSYRTLKAGEATISIKHEYLDKTITREITVTE</sequence>
<protein>
    <submittedName>
        <fullName evidence="1">Uncharacterized protein</fullName>
    </submittedName>
</protein>
<gene>
    <name evidence="1" type="ORF">vB_SscM-1_154</name>
</gene>
<accession>A0A1X9I9X0</accession>
<keyword evidence="2" id="KW-1185">Reference proteome</keyword>
<name>A0A1X9I9X0_9CAUD</name>
<evidence type="ECO:0000313" key="1">
    <source>
        <dbReference type="EMBL" id="ANT44818.1"/>
    </source>
</evidence>
<reference evidence="2" key="1">
    <citation type="submission" date="2016-04" db="EMBL/GenBank/DDBJ databases">
        <authorList>
            <person name="Gasior T."/>
        </authorList>
    </citation>
    <scope>NUCLEOTIDE SEQUENCE [LARGE SCALE GENOMIC DNA]</scope>
</reference>
<dbReference type="EMBL" id="KX171212">
    <property type="protein sequence ID" value="ANT44818.1"/>
    <property type="molecule type" value="Genomic_DNA"/>
</dbReference>
<dbReference type="Proteomes" id="UP000224459">
    <property type="component" value="Segment"/>
</dbReference>
<organism evidence="1 2">
    <name type="scientific">Staphylococcus phage vB_SscM-1</name>
    <dbReference type="NCBI Taxonomy" id="1868844"/>
    <lineage>
        <taxon>Viruses</taxon>
        <taxon>Duplodnaviria</taxon>
        <taxon>Heunggongvirae</taxon>
        <taxon>Uroviricota</taxon>
        <taxon>Caudoviricetes</taxon>
        <taxon>Herelleviridae</taxon>
        <taxon>Twortvirinae</taxon>
        <taxon>Sciuriunavirus</taxon>
        <taxon>Sciuriunavirus SscM1</taxon>
    </lineage>
</organism>
<proteinExistence type="predicted"/>